<dbReference type="InterPro" id="IPR035985">
    <property type="entry name" value="Ubiquitin-activating_enz"/>
</dbReference>
<dbReference type="Proteomes" id="UP001501175">
    <property type="component" value="Unassembled WGS sequence"/>
</dbReference>
<sequence>MSMGTKPWYKAKPDLLDKETKSLDNVGISYELDSHLDSQNILKINLVIESTNPAFNLAGLVEPIRLEAIYPDNYPYFRPEVIAPDLDLPRHQNPFGKQLCLLPRPSQHWEPEWTLADLLKEQLSKVLSKGAIIDPGILAADPDEQAEPASDYYETSPHPILFDSSPYDHIETPTKELNFLGKFSVGIPGQTRFPSRMAVLESYDSSGHLTYQLPNNLKKHFPISFNGLLLRLKKRPPHGNASQDYQWLKKLVGAQNTVTSLNRQPKQIGQDLYLNCIVGLNFPEEIEPGKYGLGWLFLVVTTTMVQHPNSSKKKPARIPLEEAYYYKVARLSTEDLQIRVPKLAALPQKKVAMVGLGALGAPVALELARNQVGQLRIMDFDVVEPATTVRWPLGLAASGLFKTEAIKSFIDEHYPRTDTITYNHRIGGIRGVVRSESEKVRTEQQIMDDLLTEADLLFDATAEPGINHYLSSLARDRSIPYVSMYATPGAWGGLVMRVVPGKTEGCWMCLQYHKWTNRHLIPVKDNSGDIQAAGCGDLTFTGASFDLQNVALTGVRLVITTLLSGVDGGYPDTDWDVGILKLMDGEATVIAPTWETQSLVKHPDCPYCKDE</sequence>
<dbReference type="InterPro" id="IPR000594">
    <property type="entry name" value="ThiF_NAD_FAD-bd"/>
</dbReference>
<keyword evidence="4" id="KW-1185">Reference proteome</keyword>
<dbReference type="GO" id="GO:0016779">
    <property type="term" value="F:nucleotidyltransferase activity"/>
    <property type="evidence" value="ECO:0007669"/>
    <property type="project" value="UniProtKB-KW"/>
</dbReference>
<evidence type="ECO:0000259" key="1">
    <source>
        <dbReference type="Pfam" id="PF00899"/>
    </source>
</evidence>
<dbReference type="InterPro" id="IPR032701">
    <property type="entry name" value="Prok-E2_B_dom"/>
</dbReference>
<keyword evidence="3" id="KW-0548">Nucleotidyltransferase</keyword>
<dbReference type="CDD" id="cd01483">
    <property type="entry name" value="E1_enzyme_family"/>
    <property type="match status" value="1"/>
</dbReference>
<gene>
    <name evidence="3" type="ORF">GCM10023189_33020</name>
</gene>
<reference evidence="4" key="1">
    <citation type="journal article" date="2019" name="Int. J. Syst. Evol. Microbiol.">
        <title>The Global Catalogue of Microorganisms (GCM) 10K type strain sequencing project: providing services to taxonomists for standard genome sequencing and annotation.</title>
        <authorList>
            <consortium name="The Broad Institute Genomics Platform"/>
            <consortium name="The Broad Institute Genome Sequencing Center for Infectious Disease"/>
            <person name="Wu L."/>
            <person name="Ma J."/>
        </authorList>
    </citation>
    <scope>NUCLEOTIDE SEQUENCE [LARGE SCALE GENOMIC DNA]</scope>
    <source>
        <strain evidence="4">JCM 17927</strain>
    </source>
</reference>
<name>A0ABP8N4D0_9BACT</name>
<dbReference type="Gene3D" id="3.40.50.720">
    <property type="entry name" value="NAD(P)-binding Rossmann-like Domain"/>
    <property type="match status" value="1"/>
</dbReference>
<keyword evidence="3" id="KW-0808">Transferase</keyword>
<organism evidence="3 4">
    <name type="scientific">Nibrella saemangeumensis</name>
    <dbReference type="NCBI Taxonomy" id="1084526"/>
    <lineage>
        <taxon>Bacteria</taxon>
        <taxon>Pseudomonadati</taxon>
        <taxon>Bacteroidota</taxon>
        <taxon>Cytophagia</taxon>
        <taxon>Cytophagales</taxon>
        <taxon>Spirosomataceae</taxon>
        <taxon>Nibrella</taxon>
    </lineage>
</organism>
<evidence type="ECO:0000259" key="2">
    <source>
        <dbReference type="Pfam" id="PF14461"/>
    </source>
</evidence>
<accession>A0ABP8N4D0</accession>
<dbReference type="SUPFAM" id="SSF54495">
    <property type="entry name" value="UBC-like"/>
    <property type="match status" value="1"/>
</dbReference>
<comment type="caution">
    <text evidence="3">The sequence shown here is derived from an EMBL/GenBank/DDBJ whole genome shotgun (WGS) entry which is preliminary data.</text>
</comment>
<dbReference type="Pfam" id="PF00899">
    <property type="entry name" value="ThiF"/>
    <property type="match status" value="1"/>
</dbReference>
<proteinExistence type="predicted"/>
<evidence type="ECO:0000313" key="4">
    <source>
        <dbReference type="Proteomes" id="UP001501175"/>
    </source>
</evidence>
<feature type="domain" description="Prokaryotic E2 family B" evidence="2">
    <location>
        <begin position="62"/>
        <end position="154"/>
    </location>
</feature>
<dbReference type="SUPFAM" id="SSF69572">
    <property type="entry name" value="Activating enzymes of the ubiquitin-like proteins"/>
    <property type="match status" value="1"/>
</dbReference>
<feature type="domain" description="THIF-type NAD/FAD binding fold" evidence="1">
    <location>
        <begin position="340"/>
        <end position="512"/>
    </location>
</feature>
<evidence type="ECO:0000313" key="3">
    <source>
        <dbReference type="EMBL" id="GAA4459377.1"/>
    </source>
</evidence>
<dbReference type="InterPro" id="IPR016135">
    <property type="entry name" value="UBQ-conjugating_enzyme/RWD"/>
</dbReference>
<dbReference type="Pfam" id="PF14461">
    <property type="entry name" value="Prok-E2_B"/>
    <property type="match status" value="1"/>
</dbReference>
<protein>
    <submittedName>
        <fullName evidence="3">ThiF family adenylyltransferase</fullName>
    </submittedName>
</protein>
<dbReference type="EMBL" id="BAABHD010000031">
    <property type="protein sequence ID" value="GAA4459377.1"/>
    <property type="molecule type" value="Genomic_DNA"/>
</dbReference>